<dbReference type="EMBL" id="BK032653">
    <property type="protein sequence ID" value="DAF53445.1"/>
    <property type="molecule type" value="Genomic_DNA"/>
</dbReference>
<evidence type="ECO:0008006" key="2">
    <source>
        <dbReference type="Google" id="ProtNLM"/>
    </source>
</evidence>
<organism evidence="1">
    <name type="scientific">Podoviridae sp. ctXBg1</name>
    <dbReference type="NCBI Taxonomy" id="2827739"/>
    <lineage>
        <taxon>Viruses</taxon>
        <taxon>Duplodnaviria</taxon>
        <taxon>Heunggongvirae</taxon>
        <taxon>Uroviricota</taxon>
        <taxon>Caudoviricetes</taxon>
    </lineage>
</organism>
<dbReference type="Pfam" id="PF20901">
    <property type="entry name" value="Sf6_terminase"/>
    <property type="match status" value="1"/>
</dbReference>
<dbReference type="Gene3D" id="1.10.10.60">
    <property type="entry name" value="Homeodomain-like"/>
    <property type="match status" value="1"/>
</dbReference>
<accession>A0A8S5SQW5</accession>
<proteinExistence type="predicted"/>
<protein>
    <recommendedName>
        <fullName evidence="2">Terminase small subunit</fullName>
    </recommendedName>
</protein>
<name>A0A8S5SQW5_9CAUD</name>
<evidence type="ECO:0000313" key="1">
    <source>
        <dbReference type="EMBL" id="DAF53445.1"/>
    </source>
</evidence>
<sequence>MSDRTPKLRIRRVITGAKDAQEAEKELQRIVSERRKKPVKEQREWGGRLEMKEQVMPLHTKPTGPIPVSADGSWTLSRKACLLEFIANGGLISDWCKKAKVGPGSVARLARKDPDFAKALDEAKSLRNDVLAEEALEIATTPKVVEEVIETTAADGSVVRAVKRYDNVYARKLAFNARLELLKKWAPEKYGDTLKVAMNDNRAQAILSARRRIQNQEKG</sequence>
<dbReference type="InterPro" id="IPR048683">
    <property type="entry name" value="Sf6_terminase"/>
</dbReference>
<reference evidence="1" key="1">
    <citation type="journal article" date="2021" name="Proc. Natl. Acad. Sci. U.S.A.">
        <title>A Catalog of Tens of Thousands of Viruses from Human Metagenomes Reveals Hidden Associations with Chronic Diseases.</title>
        <authorList>
            <person name="Tisza M.J."/>
            <person name="Buck C.B."/>
        </authorList>
    </citation>
    <scope>NUCLEOTIDE SEQUENCE</scope>
    <source>
        <strain evidence="1">CtXBg1</strain>
    </source>
</reference>